<dbReference type="STRING" id="4537.A0A0E0L2D9"/>
<evidence type="ECO:0000313" key="11">
    <source>
        <dbReference type="EnsemblPlants" id="OPUNC05G14100.1"/>
    </source>
</evidence>
<dbReference type="SUPFAM" id="SSF54171">
    <property type="entry name" value="DNA-binding domain"/>
    <property type="match status" value="2"/>
</dbReference>
<sequence length="348" mass="40260">MALEVTLIKCVDAVYSDDSCQLIIIITSLTWKPGFITIYAITCCKCEKWRTIPTKEEFEVIRQNYPVEPWFCSKKRDCSCEHPEDIQYDTSRSWAIDRPNIPKAPPKTERLLIMRNDLSKMDAYYDLPNRKRAKGKPDIDRFLKENPECAPTLPLSSFNFSTPKIIKETVSESAKWVMAKRKRGSSTDSIGMYAVQCCECHKWRKVPTKDEFETIRENFIEEPWHCSKRPDCSCEDAADIEYDSSRIWVLDKPNIPKPPAGTERLVIMRGDLSKMDTYYVMPNGKRVRCTAEVDKFLEANPQYKDRFSVESFSFTTPKIVEETVSHNSVWKSGKAKKQDKINALSNNN</sequence>
<keyword evidence="8" id="KW-0539">Nucleus</keyword>
<dbReference type="Gene3D" id="3.30.890.10">
    <property type="entry name" value="Methyl-cpg-binding Protein 2, Chain A"/>
    <property type="match status" value="2"/>
</dbReference>
<proteinExistence type="predicted"/>
<dbReference type="PANTHER" id="PTHR12396:SF10">
    <property type="entry name" value="METHYL-CPG-BINDING DOMAIN-CONTAINING PROTEIN 1-RELATED"/>
    <property type="match status" value="1"/>
</dbReference>
<keyword evidence="5" id="KW-0805">Transcription regulation</keyword>
<keyword evidence="3" id="KW-0863">Zinc-finger</keyword>
<keyword evidence="6" id="KW-0238">DNA-binding</keyword>
<evidence type="ECO:0000256" key="3">
    <source>
        <dbReference type="ARBA" id="ARBA00022771"/>
    </source>
</evidence>
<evidence type="ECO:0000259" key="9">
    <source>
        <dbReference type="PROSITE" id="PS50982"/>
    </source>
</evidence>
<dbReference type="Pfam" id="PF07496">
    <property type="entry name" value="zf-CW"/>
    <property type="match status" value="2"/>
</dbReference>
<keyword evidence="7" id="KW-0804">Transcription</keyword>
<dbReference type="AlphaFoldDB" id="A0A0E0L2D9"/>
<evidence type="ECO:0000256" key="1">
    <source>
        <dbReference type="ARBA" id="ARBA00004123"/>
    </source>
</evidence>
<dbReference type="GO" id="GO:0003677">
    <property type="term" value="F:DNA binding"/>
    <property type="evidence" value="ECO:0007669"/>
    <property type="project" value="UniProtKB-KW"/>
</dbReference>
<keyword evidence="4" id="KW-0862">Zinc</keyword>
<dbReference type="EnsemblPlants" id="OPUNC05G14100.1">
    <property type="protein sequence ID" value="OPUNC05G14100.1"/>
    <property type="gene ID" value="OPUNC05G14100"/>
</dbReference>
<keyword evidence="12" id="KW-1185">Reference proteome</keyword>
<reference evidence="11" key="2">
    <citation type="submission" date="2018-05" db="EMBL/GenBank/DDBJ databases">
        <title>OpunRS2 (Oryza punctata Reference Sequence Version 2).</title>
        <authorList>
            <person name="Zhang J."/>
            <person name="Kudrna D."/>
            <person name="Lee S."/>
            <person name="Talag J."/>
            <person name="Welchert J."/>
            <person name="Wing R.A."/>
        </authorList>
    </citation>
    <scope>NUCLEOTIDE SEQUENCE [LARGE SCALE GENOMIC DNA]</scope>
</reference>
<feature type="domain" description="MBD" evidence="9">
    <location>
        <begin position="94"/>
        <end position="165"/>
    </location>
</feature>
<dbReference type="GO" id="GO:0005634">
    <property type="term" value="C:nucleus"/>
    <property type="evidence" value="ECO:0007669"/>
    <property type="project" value="UniProtKB-SubCell"/>
</dbReference>
<feature type="domain" description="CW-type" evidence="10">
    <location>
        <begin position="25"/>
        <end position="88"/>
    </location>
</feature>
<dbReference type="GO" id="GO:0008270">
    <property type="term" value="F:zinc ion binding"/>
    <property type="evidence" value="ECO:0007669"/>
    <property type="project" value="UniProtKB-KW"/>
</dbReference>
<feature type="domain" description="MBD" evidence="9">
    <location>
        <begin position="248"/>
        <end position="319"/>
    </location>
</feature>
<evidence type="ECO:0000256" key="7">
    <source>
        <dbReference type="ARBA" id="ARBA00023163"/>
    </source>
</evidence>
<dbReference type="Proteomes" id="UP000026962">
    <property type="component" value="Chromosome 5"/>
</dbReference>
<dbReference type="PROSITE" id="PS50982">
    <property type="entry name" value="MBD"/>
    <property type="match status" value="2"/>
</dbReference>
<comment type="subcellular location">
    <subcellularLocation>
        <location evidence="1">Nucleus</location>
    </subcellularLocation>
</comment>
<evidence type="ECO:0000313" key="12">
    <source>
        <dbReference type="Proteomes" id="UP000026962"/>
    </source>
</evidence>
<dbReference type="InterPro" id="IPR001739">
    <property type="entry name" value="Methyl_CpG_DNA-bd"/>
</dbReference>
<name>A0A0E0L2D9_ORYPU</name>
<dbReference type="Gene3D" id="3.30.40.100">
    <property type="match status" value="2"/>
</dbReference>
<evidence type="ECO:0000259" key="10">
    <source>
        <dbReference type="PROSITE" id="PS51050"/>
    </source>
</evidence>
<reference evidence="11" key="1">
    <citation type="submission" date="2015-04" db="UniProtKB">
        <authorList>
            <consortium name="EnsemblPlants"/>
        </authorList>
    </citation>
    <scope>IDENTIFICATION</scope>
</reference>
<dbReference type="InterPro" id="IPR011124">
    <property type="entry name" value="Znf_CW"/>
</dbReference>
<accession>A0A0E0L2D9</accession>
<evidence type="ECO:0000256" key="2">
    <source>
        <dbReference type="ARBA" id="ARBA00022723"/>
    </source>
</evidence>
<evidence type="ECO:0000256" key="5">
    <source>
        <dbReference type="ARBA" id="ARBA00023015"/>
    </source>
</evidence>
<dbReference type="InterPro" id="IPR016177">
    <property type="entry name" value="DNA-bd_dom_sf"/>
</dbReference>
<evidence type="ECO:0000256" key="4">
    <source>
        <dbReference type="ARBA" id="ARBA00022833"/>
    </source>
</evidence>
<evidence type="ECO:0000256" key="6">
    <source>
        <dbReference type="ARBA" id="ARBA00023125"/>
    </source>
</evidence>
<dbReference type="Gramene" id="OPUNC05G14100.1">
    <property type="protein sequence ID" value="OPUNC05G14100.1"/>
    <property type="gene ID" value="OPUNC05G14100"/>
</dbReference>
<organism evidence="11">
    <name type="scientific">Oryza punctata</name>
    <name type="common">Red rice</name>
    <dbReference type="NCBI Taxonomy" id="4537"/>
    <lineage>
        <taxon>Eukaryota</taxon>
        <taxon>Viridiplantae</taxon>
        <taxon>Streptophyta</taxon>
        <taxon>Embryophyta</taxon>
        <taxon>Tracheophyta</taxon>
        <taxon>Spermatophyta</taxon>
        <taxon>Magnoliopsida</taxon>
        <taxon>Liliopsida</taxon>
        <taxon>Poales</taxon>
        <taxon>Poaceae</taxon>
        <taxon>BOP clade</taxon>
        <taxon>Oryzoideae</taxon>
        <taxon>Oryzeae</taxon>
        <taxon>Oryzinae</taxon>
        <taxon>Oryza</taxon>
    </lineage>
</organism>
<dbReference type="HOGENOM" id="CLU_919450_0_0_1"/>
<keyword evidence="2" id="KW-0479">Metal-binding</keyword>
<feature type="domain" description="CW-type" evidence="10">
    <location>
        <begin position="187"/>
        <end position="242"/>
    </location>
</feature>
<dbReference type="OMA" id="TIYAITC"/>
<dbReference type="PANTHER" id="PTHR12396">
    <property type="entry name" value="METHYL-CPG BINDING PROTEIN, MBD"/>
    <property type="match status" value="1"/>
</dbReference>
<evidence type="ECO:0008006" key="13">
    <source>
        <dbReference type="Google" id="ProtNLM"/>
    </source>
</evidence>
<dbReference type="SMART" id="SM00391">
    <property type="entry name" value="MBD"/>
    <property type="match status" value="2"/>
</dbReference>
<dbReference type="eggNOG" id="KOG4161">
    <property type="taxonomic scope" value="Eukaryota"/>
</dbReference>
<dbReference type="PROSITE" id="PS51050">
    <property type="entry name" value="ZF_CW"/>
    <property type="match status" value="2"/>
</dbReference>
<dbReference type="Pfam" id="PF01429">
    <property type="entry name" value="MBD"/>
    <property type="match status" value="2"/>
</dbReference>
<dbReference type="CDD" id="cd01396">
    <property type="entry name" value="MeCP2_MBD"/>
    <property type="match status" value="1"/>
</dbReference>
<protein>
    <recommendedName>
        <fullName evidence="13">MBD domain-containing protein</fullName>
    </recommendedName>
</protein>
<evidence type="ECO:0000256" key="8">
    <source>
        <dbReference type="ARBA" id="ARBA00023242"/>
    </source>
</evidence>